<feature type="region of interest" description="Disordered" evidence="1">
    <location>
        <begin position="1"/>
        <end position="27"/>
    </location>
</feature>
<comment type="caution">
    <text evidence="2">The sequence shown here is derived from an EMBL/GenBank/DDBJ whole genome shotgun (WGS) entry which is preliminary data.</text>
</comment>
<dbReference type="AlphaFoldDB" id="A0A317D4T5"/>
<proteinExistence type="predicted"/>
<evidence type="ECO:0000313" key="2">
    <source>
        <dbReference type="EMBL" id="PWR09759.1"/>
    </source>
</evidence>
<evidence type="ECO:0000256" key="1">
    <source>
        <dbReference type="SAM" id="MobiDB-lite"/>
    </source>
</evidence>
<evidence type="ECO:0000313" key="3">
    <source>
        <dbReference type="Proteomes" id="UP000246050"/>
    </source>
</evidence>
<dbReference type="Proteomes" id="UP000246050">
    <property type="component" value="Unassembled WGS sequence"/>
</dbReference>
<gene>
    <name evidence="2" type="ORF">DKT69_30345</name>
</gene>
<reference evidence="2 3" key="1">
    <citation type="submission" date="2018-05" db="EMBL/GenBank/DDBJ databases">
        <title>Micromonosporas from Atacama Desert.</title>
        <authorList>
            <person name="Carro L."/>
            <person name="Golinska P."/>
            <person name="Klenk H.-P."/>
            <person name="Goodfellow M."/>
        </authorList>
    </citation>
    <scope>NUCLEOTIDE SEQUENCE [LARGE SCALE GENOMIC DNA]</scope>
    <source>
        <strain evidence="2 3">4G51</strain>
    </source>
</reference>
<organism evidence="2 3">
    <name type="scientific">Micromonospora sicca</name>
    <dbReference type="NCBI Taxonomy" id="2202420"/>
    <lineage>
        <taxon>Bacteria</taxon>
        <taxon>Bacillati</taxon>
        <taxon>Actinomycetota</taxon>
        <taxon>Actinomycetes</taxon>
        <taxon>Micromonosporales</taxon>
        <taxon>Micromonosporaceae</taxon>
        <taxon>Micromonospora</taxon>
    </lineage>
</organism>
<name>A0A317D4T5_9ACTN</name>
<protein>
    <submittedName>
        <fullName evidence="2">Uncharacterized protein</fullName>
    </submittedName>
</protein>
<accession>A0A317D4T5</accession>
<dbReference type="EMBL" id="QGKS01000384">
    <property type="protein sequence ID" value="PWR09759.1"/>
    <property type="molecule type" value="Genomic_DNA"/>
</dbReference>
<feature type="compositionally biased region" description="Pro residues" evidence="1">
    <location>
        <begin position="1"/>
        <end position="10"/>
    </location>
</feature>
<sequence>MVAGGPPPTAPAIASASPDRPAGVEADRQRISAAMLAAIDREAPGLRWVPGPERNRNIADWTGPTVDTPSWPVNQFSHLSASGWIGFGVAARGDVRAWLSIEISTPKPGQPAETFTCFESARACETSRGPNGERIRYLDLNAWYAPPGQRPTPLADRSVEVIRPDGTRVSVQASSSSTQFLLTVAEMTGIGLDQALALH</sequence>